<feature type="region of interest" description="Disordered" evidence="1">
    <location>
        <begin position="142"/>
        <end position="181"/>
    </location>
</feature>
<feature type="region of interest" description="Disordered" evidence="1">
    <location>
        <begin position="457"/>
        <end position="511"/>
    </location>
</feature>
<proteinExistence type="predicted"/>
<feature type="compositionally biased region" description="Polar residues" evidence="1">
    <location>
        <begin position="40"/>
        <end position="57"/>
    </location>
</feature>
<feature type="compositionally biased region" description="Polar residues" evidence="1">
    <location>
        <begin position="203"/>
        <end position="212"/>
    </location>
</feature>
<keyword evidence="2" id="KW-0812">Transmembrane</keyword>
<feature type="region of interest" description="Disordered" evidence="1">
    <location>
        <begin position="40"/>
        <end position="103"/>
    </location>
</feature>
<accession>A0A7S4ADH9</accession>
<feature type="compositionally biased region" description="Polar residues" evidence="1">
    <location>
        <begin position="498"/>
        <end position="511"/>
    </location>
</feature>
<keyword evidence="2" id="KW-1133">Transmembrane helix</keyword>
<feature type="compositionally biased region" description="Low complexity" evidence="1">
    <location>
        <begin position="167"/>
        <end position="179"/>
    </location>
</feature>
<feature type="compositionally biased region" description="Low complexity" evidence="1">
    <location>
        <begin position="58"/>
        <end position="103"/>
    </location>
</feature>
<feature type="compositionally biased region" description="Polar residues" evidence="1">
    <location>
        <begin position="369"/>
        <end position="378"/>
    </location>
</feature>
<protein>
    <recommendedName>
        <fullName evidence="4">PPIase cyclophilin-type domain-containing protein</fullName>
    </recommendedName>
</protein>
<evidence type="ECO:0000313" key="3">
    <source>
        <dbReference type="EMBL" id="CAE0712189.1"/>
    </source>
</evidence>
<name>A0A7S4ADH9_9STRA</name>
<sequence>MDHDADADADCCSDNFCDNHVTTTPAITNAAGETDTAVTTTGSLESGSASGSPRANPNNNTSWQQQQHSSSSSLNSFHLSTPSLPSLNDNSNTNSNSNINNYSQRRNSLNACNKRHQQHQQLHHHQRRLYMGASPSLPFLVSPPEQQQQTQTVPVVQGSNNTSHRLSSAAPFTTTSSATLSNNPILTKTRLIRDGQNSISSNPFVLASSSKTSSSNPRFRRNSKNNSSSAFSRKKANPFKRPKTTAQRRHSRQQYDHCDTVLPPSPQKCMVNFFYSAGVLLQLLVLLVIGTLVLWSRSQAAKATKILMQLRHTESLQLLKLHRLEDHSMHVHELIQTRLVRIHGLDSVDDLLHENYASYEEAENEGTDNDSSFPSLSEKNGKDGIAGDTTSDRGPHPLLAQYHQLREMSSQLRTHEVVLDIQDELQQTASEEIVANYGEGALKVVIELNFNGDDDGSAAAAAGNNNEIDGNDDDRSSGEYSNSDLNSSYDDRLSNNYGRTSGTNTPSQKGNTMAPGTYLSIVLWPDAPHAAWAWLEQIQRNIWNGARLEWDPTSTLLQIRPAADDPADRGHLGFVERHLDVPENDPDTHHGAWTIGLREVMVDDEQQQGGAVAAAASNKNNNIDDDDDGTVGKNLRAIKHGSPSQITSSSSSTRKNRLEMFINLTNNQEKRKHETCVGKIFGGFDALQRLLEGTTLKDDGEAVTNVNVKTVTVMHMSHQELELVYR</sequence>
<evidence type="ECO:0000256" key="2">
    <source>
        <dbReference type="SAM" id="Phobius"/>
    </source>
</evidence>
<dbReference type="AlphaFoldDB" id="A0A7S4ADH9"/>
<keyword evidence="2" id="KW-0472">Membrane</keyword>
<feature type="compositionally biased region" description="Low complexity" evidence="1">
    <location>
        <begin position="457"/>
        <end position="468"/>
    </location>
</feature>
<feature type="transmembrane region" description="Helical" evidence="2">
    <location>
        <begin position="273"/>
        <end position="295"/>
    </location>
</feature>
<evidence type="ECO:0008006" key="4">
    <source>
        <dbReference type="Google" id="ProtNLM"/>
    </source>
</evidence>
<feature type="region of interest" description="Disordered" evidence="1">
    <location>
        <begin position="360"/>
        <end position="396"/>
    </location>
</feature>
<feature type="compositionally biased region" description="Basic residues" evidence="1">
    <location>
        <begin position="232"/>
        <end position="252"/>
    </location>
</feature>
<feature type="region of interest" description="Disordered" evidence="1">
    <location>
        <begin position="203"/>
        <end position="255"/>
    </location>
</feature>
<reference evidence="3" key="1">
    <citation type="submission" date="2021-01" db="EMBL/GenBank/DDBJ databases">
        <authorList>
            <person name="Corre E."/>
            <person name="Pelletier E."/>
            <person name="Niang G."/>
            <person name="Scheremetjew M."/>
            <person name="Finn R."/>
            <person name="Kale V."/>
            <person name="Holt S."/>
            <person name="Cochrane G."/>
            <person name="Meng A."/>
            <person name="Brown T."/>
            <person name="Cohen L."/>
        </authorList>
    </citation>
    <scope>NUCLEOTIDE SEQUENCE</scope>
    <source>
        <strain evidence="3">10249 10 AB</strain>
    </source>
</reference>
<feature type="compositionally biased region" description="Low complexity" evidence="1">
    <location>
        <begin position="143"/>
        <end position="157"/>
    </location>
</feature>
<dbReference type="EMBL" id="HBIX01006252">
    <property type="protein sequence ID" value="CAE0712189.1"/>
    <property type="molecule type" value="Transcribed_RNA"/>
</dbReference>
<organism evidence="3">
    <name type="scientific">Pseudo-nitzschia australis</name>
    <dbReference type="NCBI Taxonomy" id="44445"/>
    <lineage>
        <taxon>Eukaryota</taxon>
        <taxon>Sar</taxon>
        <taxon>Stramenopiles</taxon>
        <taxon>Ochrophyta</taxon>
        <taxon>Bacillariophyta</taxon>
        <taxon>Bacillariophyceae</taxon>
        <taxon>Bacillariophycidae</taxon>
        <taxon>Bacillariales</taxon>
        <taxon>Bacillariaceae</taxon>
        <taxon>Pseudo-nitzschia</taxon>
    </lineage>
</organism>
<evidence type="ECO:0000256" key="1">
    <source>
        <dbReference type="SAM" id="MobiDB-lite"/>
    </source>
</evidence>
<gene>
    <name evidence="3" type="ORF">PAUS00366_LOCUS4941</name>
</gene>